<protein>
    <recommendedName>
        <fullName evidence="8">Zn(2)-C6 fungal-type domain-containing protein</fullName>
    </recommendedName>
</protein>
<organism evidence="9 10">
    <name type="scientific">Cyphellophora europaea (strain CBS 101466)</name>
    <name type="common">Phialophora europaea</name>
    <dbReference type="NCBI Taxonomy" id="1220924"/>
    <lineage>
        <taxon>Eukaryota</taxon>
        <taxon>Fungi</taxon>
        <taxon>Dikarya</taxon>
        <taxon>Ascomycota</taxon>
        <taxon>Pezizomycotina</taxon>
        <taxon>Eurotiomycetes</taxon>
        <taxon>Chaetothyriomycetidae</taxon>
        <taxon>Chaetothyriales</taxon>
        <taxon>Cyphellophoraceae</taxon>
        <taxon>Cyphellophora</taxon>
    </lineage>
</organism>
<evidence type="ECO:0000313" key="10">
    <source>
        <dbReference type="Proteomes" id="UP000030752"/>
    </source>
</evidence>
<evidence type="ECO:0000256" key="4">
    <source>
        <dbReference type="ARBA" id="ARBA00023125"/>
    </source>
</evidence>
<dbReference type="SUPFAM" id="SSF57701">
    <property type="entry name" value="Zn2/Cys6 DNA-binding domain"/>
    <property type="match status" value="1"/>
</dbReference>
<dbReference type="AlphaFoldDB" id="W2S8W0"/>
<dbReference type="InterPro" id="IPR036864">
    <property type="entry name" value="Zn2-C6_fun-type_DNA-bd_sf"/>
</dbReference>
<dbReference type="Pfam" id="PF00172">
    <property type="entry name" value="Zn_clus"/>
    <property type="match status" value="1"/>
</dbReference>
<feature type="compositionally biased region" description="Basic and acidic residues" evidence="7">
    <location>
        <begin position="495"/>
        <end position="508"/>
    </location>
</feature>
<keyword evidence="1" id="KW-0479">Metal-binding</keyword>
<dbReference type="InterPro" id="IPR052360">
    <property type="entry name" value="Transcr_Regulatory_Proteins"/>
</dbReference>
<dbReference type="HOGENOM" id="CLU_428271_0_0_1"/>
<evidence type="ECO:0000259" key="8">
    <source>
        <dbReference type="PROSITE" id="PS50048"/>
    </source>
</evidence>
<evidence type="ECO:0000256" key="1">
    <source>
        <dbReference type="ARBA" id="ARBA00022723"/>
    </source>
</evidence>
<keyword evidence="3" id="KW-0805">Transcription regulation</keyword>
<dbReference type="PANTHER" id="PTHR36206:SF12">
    <property type="entry name" value="ASPERCRYPTIN BIOSYNTHESIS CLUSTER-SPECIFIC TRANSCRIPTION REGULATOR ATNN-RELATED"/>
    <property type="match status" value="1"/>
</dbReference>
<feature type="domain" description="Zn(2)-C6 fungal-type" evidence="8">
    <location>
        <begin position="36"/>
        <end position="64"/>
    </location>
</feature>
<keyword evidence="6" id="KW-0539">Nucleus</keyword>
<dbReference type="CDD" id="cd00067">
    <property type="entry name" value="GAL4"/>
    <property type="match status" value="1"/>
</dbReference>
<name>W2S8W0_CYPE1</name>
<dbReference type="PANTHER" id="PTHR36206">
    <property type="entry name" value="ASPERCRYPTIN BIOSYNTHESIS CLUSTER-SPECIFIC TRANSCRIPTION REGULATOR ATNN-RELATED"/>
    <property type="match status" value="1"/>
</dbReference>
<dbReference type="PROSITE" id="PS50048">
    <property type="entry name" value="ZN2_CY6_FUNGAL_2"/>
    <property type="match status" value="1"/>
</dbReference>
<feature type="region of interest" description="Disordered" evidence="7">
    <location>
        <begin position="1"/>
        <end position="26"/>
    </location>
</feature>
<dbReference type="InParanoid" id="W2S8W0"/>
<keyword evidence="10" id="KW-1185">Reference proteome</keyword>
<feature type="compositionally biased region" description="Low complexity" evidence="7">
    <location>
        <begin position="515"/>
        <end position="528"/>
    </location>
</feature>
<dbReference type="EMBL" id="KB822715">
    <property type="protein sequence ID" value="ETN44354.1"/>
    <property type="molecule type" value="Genomic_DNA"/>
</dbReference>
<reference evidence="9 10" key="1">
    <citation type="submission" date="2013-03" db="EMBL/GenBank/DDBJ databases">
        <title>The Genome Sequence of Phialophora europaea CBS 101466.</title>
        <authorList>
            <consortium name="The Broad Institute Genomics Platform"/>
            <person name="Cuomo C."/>
            <person name="de Hoog S."/>
            <person name="Gorbushina A."/>
            <person name="Walker B."/>
            <person name="Young S.K."/>
            <person name="Zeng Q."/>
            <person name="Gargeya S."/>
            <person name="Fitzgerald M."/>
            <person name="Haas B."/>
            <person name="Abouelleil A."/>
            <person name="Allen A.W."/>
            <person name="Alvarado L."/>
            <person name="Arachchi H.M."/>
            <person name="Berlin A.M."/>
            <person name="Chapman S.B."/>
            <person name="Gainer-Dewar J."/>
            <person name="Goldberg J."/>
            <person name="Griggs A."/>
            <person name="Gujja S."/>
            <person name="Hansen M."/>
            <person name="Howarth C."/>
            <person name="Imamovic A."/>
            <person name="Ireland A."/>
            <person name="Larimer J."/>
            <person name="McCowan C."/>
            <person name="Murphy C."/>
            <person name="Pearson M."/>
            <person name="Poon T.W."/>
            <person name="Priest M."/>
            <person name="Roberts A."/>
            <person name="Saif S."/>
            <person name="Shea T."/>
            <person name="Sisk P."/>
            <person name="Sykes S."/>
            <person name="Wortman J."/>
            <person name="Nusbaum C."/>
            <person name="Birren B."/>
        </authorList>
    </citation>
    <scope>NUCLEOTIDE SEQUENCE [LARGE SCALE GENOMIC DNA]</scope>
    <source>
        <strain evidence="9 10">CBS 101466</strain>
    </source>
</reference>
<evidence type="ECO:0000256" key="3">
    <source>
        <dbReference type="ARBA" id="ARBA00023015"/>
    </source>
</evidence>
<feature type="region of interest" description="Disordered" evidence="7">
    <location>
        <begin position="495"/>
        <end position="528"/>
    </location>
</feature>
<evidence type="ECO:0000256" key="5">
    <source>
        <dbReference type="ARBA" id="ARBA00023163"/>
    </source>
</evidence>
<gene>
    <name evidence="9" type="ORF">HMPREF1541_10534</name>
</gene>
<keyword evidence="5" id="KW-0804">Transcription</keyword>
<evidence type="ECO:0000313" key="9">
    <source>
        <dbReference type="EMBL" id="ETN44354.1"/>
    </source>
</evidence>
<dbReference type="SMART" id="SM00066">
    <property type="entry name" value="GAL4"/>
    <property type="match status" value="1"/>
</dbReference>
<dbReference type="RefSeq" id="XP_008713427.1">
    <property type="nucleotide sequence ID" value="XM_008715205.1"/>
</dbReference>
<dbReference type="VEuPathDB" id="FungiDB:HMPREF1541_10534"/>
<evidence type="ECO:0000256" key="6">
    <source>
        <dbReference type="ARBA" id="ARBA00023242"/>
    </source>
</evidence>
<keyword evidence="4" id="KW-0238">DNA-binding</keyword>
<dbReference type="GO" id="GO:0000981">
    <property type="term" value="F:DNA-binding transcription factor activity, RNA polymerase II-specific"/>
    <property type="evidence" value="ECO:0007669"/>
    <property type="project" value="InterPro"/>
</dbReference>
<dbReference type="InterPro" id="IPR001138">
    <property type="entry name" value="Zn2Cys6_DnaBD"/>
</dbReference>
<keyword evidence="2" id="KW-0862">Zinc</keyword>
<dbReference type="Gene3D" id="4.10.240.10">
    <property type="entry name" value="Zn(2)-C6 fungal-type DNA-binding domain"/>
    <property type="match status" value="1"/>
</dbReference>
<dbReference type="PROSITE" id="PS00463">
    <property type="entry name" value="ZN2_CY6_FUNGAL_1"/>
    <property type="match status" value="1"/>
</dbReference>
<sequence>MPTIPPDAVTSWRLKPPPSKPTKPRIRAWTPKTRTGCLTCKQRRVKCDETKPKCKRCINGNFRCEGYADAKTWLFESDSLPSKSPSTSSSSDSDSASENQALTVIPSILANEVGMSERRSLKYFTERAQPELATFTYSAAHFWNNIIPKLYQTNSTVRSAVIAASSLHEATRHRDAASMSPATNQLYLKHYSKAVQDLTRQDSPPSRDIILMSCLIFLTCENLLESAPGVLIHLQAGLQVLREWHNTSNTHPTGAADSVSDVLLNYLEPIFARLEAQSSLIPIIPNKINFNAYDLNWKKPDLPKSFANLNIARNCMHDVIQYCWFQGKQSTGLFLPSNPVYRHFLYQLTQWDVIFTTSFPNHDSPTWPYYRTATALRIHVQALSLAFRQEGFQDPTWIDSQYDHMASIVDRAEDIILAGLPPRNKLTYGFDDIWTHDFCLQPPLMLLALHCRHPLLRRRVVHLKRLHHCWYDTNESYMACNSARMLQMVMNIEERGPLEPPRSDDNEHGCSLNESLPPSSSFSSSYPDPNASAKVSTVPIAHRIRPLRVILNIPYKVALEYNYLRDPPPNPLDPQQGRGSVLLETLDVPSWAPPPIPYVVLFPFAEMIVHGNFQGMIRPVREHCLCRSLGGPQERMWRE</sequence>
<accession>W2S8W0</accession>
<dbReference type="Proteomes" id="UP000030752">
    <property type="component" value="Unassembled WGS sequence"/>
</dbReference>
<proteinExistence type="predicted"/>
<dbReference type="OrthoDB" id="2593732at2759"/>
<dbReference type="STRING" id="1220924.W2S8W0"/>
<dbReference type="eggNOG" id="ENOG502SMQX">
    <property type="taxonomic scope" value="Eukaryota"/>
</dbReference>
<evidence type="ECO:0000256" key="2">
    <source>
        <dbReference type="ARBA" id="ARBA00022833"/>
    </source>
</evidence>
<dbReference type="GeneID" id="19977873"/>
<dbReference type="GO" id="GO:0008270">
    <property type="term" value="F:zinc ion binding"/>
    <property type="evidence" value="ECO:0007669"/>
    <property type="project" value="InterPro"/>
</dbReference>
<evidence type="ECO:0000256" key="7">
    <source>
        <dbReference type="SAM" id="MobiDB-lite"/>
    </source>
</evidence>
<dbReference type="GO" id="GO:0003677">
    <property type="term" value="F:DNA binding"/>
    <property type="evidence" value="ECO:0007669"/>
    <property type="project" value="UniProtKB-KW"/>
</dbReference>